<protein>
    <submittedName>
        <fullName evidence="1">Uncharacterized protein</fullName>
    </submittedName>
</protein>
<sequence>MGGSHCRAVGPTRSWPPARAAYTAEPRVSRNWGEAGTVRAAPDVPRSGRVSHNHDNYNAESASMLQARHIELPEVAEPNFEVGKRRSSCETALVSRRVVQALSELNSSRIYYRVVRDTADGMQLTDADGLRKDDLPVKRRCWSPLEPASGTAAGSWLRVDMAARRPRAERAAPSAPSLGGAGLAVQPRLLARGSPGETACSARPRVPMAAQNGGPRLEPRLRAPPPEREHAQRPRRQAPSGERR</sequence>
<organism evidence="1 2">
    <name type="scientific">Hyalomma asiaticum</name>
    <name type="common">Tick</name>
    <dbReference type="NCBI Taxonomy" id="266040"/>
    <lineage>
        <taxon>Eukaryota</taxon>
        <taxon>Metazoa</taxon>
        <taxon>Ecdysozoa</taxon>
        <taxon>Arthropoda</taxon>
        <taxon>Chelicerata</taxon>
        <taxon>Arachnida</taxon>
        <taxon>Acari</taxon>
        <taxon>Parasitiformes</taxon>
        <taxon>Ixodida</taxon>
        <taxon>Ixodoidea</taxon>
        <taxon>Ixodidae</taxon>
        <taxon>Hyalomminae</taxon>
        <taxon>Hyalomma</taxon>
    </lineage>
</organism>
<name>A0ACB7TLW0_HYAAI</name>
<accession>A0ACB7TLW0</accession>
<reference evidence="1" key="1">
    <citation type="submission" date="2020-05" db="EMBL/GenBank/DDBJ databases">
        <title>Large-scale comparative analyses of tick genomes elucidate their genetic diversity and vector capacities.</title>
        <authorList>
            <person name="Jia N."/>
            <person name="Wang J."/>
            <person name="Shi W."/>
            <person name="Du L."/>
            <person name="Sun Y."/>
            <person name="Zhan W."/>
            <person name="Jiang J."/>
            <person name="Wang Q."/>
            <person name="Zhang B."/>
            <person name="Ji P."/>
            <person name="Sakyi L.B."/>
            <person name="Cui X."/>
            <person name="Yuan T."/>
            <person name="Jiang B."/>
            <person name="Yang W."/>
            <person name="Lam T.T.-Y."/>
            <person name="Chang Q."/>
            <person name="Ding S."/>
            <person name="Wang X."/>
            <person name="Zhu J."/>
            <person name="Ruan X."/>
            <person name="Zhao L."/>
            <person name="Wei J."/>
            <person name="Que T."/>
            <person name="Du C."/>
            <person name="Cheng J."/>
            <person name="Dai P."/>
            <person name="Han X."/>
            <person name="Huang E."/>
            <person name="Gao Y."/>
            <person name="Liu J."/>
            <person name="Shao H."/>
            <person name="Ye R."/>
            <person name="Li L."/>
            <person name="Wei W."/>
            <person name="Wang X."/>
            <person name="Wang C."/>
            <person name="Yang T."/>
            <person name="Huo Q."/>
            <person name="Li W."/>
            <person name="Guo W."/>
            <person name="Chen H."/>
            <person name="Zhou L."/>
            <person name="Ni X."/>
            <person name="Tian J."/>
            <person name="Zhou Y."/>
            <person name="Sheng Y."/>
            <person name="Liu T."/>
            <person name="Pan Y."/>
            <person name="Xia L."/>
            <person name="Li J."/>
            <person name="Zhao F."/>
            <person name="Cao W."/>
        </authorList>
    </citation>
    <scope>NUCLEOTIDE SEQUENCE</scope>
    <source>
        <strain evidence="1">Hyas-2018</strain>
    </source>
</reference>
<keyword evidence="2" id="KW-1185">Reference proteome</keyword>
<gene>
    <name evidence="1" type="ORF">HPB50_016645</name>
</gene>
<dbReference type="EMBL" id="CM023481">
    <property type="protein sequence ID" value="KAH6946999.1"/>
    <property type="molecule type" value="Genomic_DNA"/>
</dbReference>
<dbReference type="Proteomes" id="UP000821845">
    <property type="component" value="Chromosome 1"/>
</dbReference>
<evidence type="ECO:0000313" key="1">
    <source>
        <dbReference type="EMBL" id="KAH6946999.1"/>
    </source>
</evidence>
<proteinExistence type="predicted"/>
<evidence type="ECO:0000313" key="2">
    <source>
        <dbReference type="Proteomes" id="UP000821845"/>
    </source>
</evidence>
<comment type="caution">
    <text evidence="1">The sequence shown here is derived from an EMBL/GenBank/DDBJ whole genome shotgun (WGS) entry which is preliminary data.</text>
</comment>